<sequence length="66" mass="7219">MRSAAKLSDFELTTDDLIAMHREIMHSTENPRSLPQREGTSGPPIVFDGKGLVEDALHDVTLSKVG</sequence>
<dbReference type="Proteomes" id="UP000287746">
    <property type="component" value="Unassembled WGS sequence"/>
</dbReference>
<proteinExistence type="predicted"/>
<reference evidence="2 3" key="1">
    <citation type="submission" date="2018-07" db="EMBL/GenBank/DDBJ databases">
        <title>Genomic and Epidemiologic Investigation of an Indolent Hospital Outbreak.</title>
        <authorList>
            <person name="Johnson R.C."/>
            <person name="Deming C."/>
            <person name="Conlan S."/>
            <person name="Zellmer C.J."/>
            <person name="Michelin A.V."/>
            <person name="Lee-Lin S."/>
            <person name="Thomas P.J."/>
            <person name="Park M."/>
            <person name="Weingarten R.A."/>
            <person name="Less J."/>
            <person name="Dekker J.P."/>
            <person name="Frank K.M."/>
            <person name="Musser K.A."/>
            <person name="Mcquiston J.R."/>
            <person name="Henderson D.K."/>
            <person name="Lau A.F."/>
            <person name="Palmore T.N."/>
            <person name="Segre J.A."/>
        </authorList>
    </citation>
    <scope>NUCLEOTIDE SEQUENCE [LARGE SCALE GENOMIC DNA]</scope>
    <source>
        <strain evidence="2 3">SK-CDC1_0717</strain>
    </source>
</reference>
<evidence type="ECO:0000313" key="3">
    <source>
        <dbReference type="Proteomes" id="UP000287746"/>
    </source>
</evidence>
<gene>
    <name evidence="2" type="ORF">DAH66_09795</name>
</gene>
<evidence type="ECO:0000256" key="1">
    <source>
        <dbReference type="SAM" id="MobiDB-lite"/>
    </source>
</evidence>
<dbReference type="AlphaFoldDB" id="A0A430G4C6"/>
<accession>A0A430G4C6</accession>
<protein>
    <submittedName>
        <fullName evidence="2">Uncharacterized protein</fullName>
    </submittedName>
</protein>
<comment type="caution">
    <text evidence="2">The sequence shown here is derived from an EMBL/GenBank/DDBJ whole genome shotgun (WGS) entry which is preliminary data.</text>
</comment>
<name>A0A430G4C6_9SPHN</name>
<feature type="region of interest" description="Disordered" evidence="1">
    <location>
        <begin position="25"/>
        <end position="46"/>
    </location>
</feature>
<evidence type="ECO:0000313" key="2">
    <source>
        <dbReference type="EMBL" id="RSY85975.1"/>
    </source>
</evidence>
<dbReference type="EMBL" id="QQYZ01000007">
    <property type="protein sequence ID" value="RSY85975.1"/>
    <property type="molecule type" value="Genomic_DNA"/>
</dbReference>
<organism evidence="2 3">
    <name type="scientific">Sphingomonas koreensis</name>
    <dbReference type="NCBI Taxonomy" id="93064"/>
    <lineage>
        <taxon>Bacteria</taxon>
        <taxon>Pseudomonadati</taxon>
        <taxon>Pseudomonadota</taxon>
        <taxon>Alphaproteobacteria</taxon>
        <taxon>Sphingomonadales</taxon>
        <taxon>Sphingomonadaceae</taxon>
        <taxon>Sphingomonas</taxon>
    </lineage>
</organism>